<keyword evidence="9 15" id="KW-0233">DNA recombination</keyword>
<proteinExistence type="inferred from homology"/>
<evidence type="ECO:0000256" key="17">
    <source>
        <dbReference type="SAM" id="MobiDB-lite"/>
    </source>
</evidence>
<keyword evidence="12" id="KW-0131">Cell cycle</keyword>
<dbReference type="PROSITE" id="PS00697">
    <property type="entry name" value="DNA_LIGASE_A1"/>
    <property type="match status" value="1"/>
</dbReference>
<dbReference type="Pfam" id="PF04679">
    <property type="entry name" value="DNA_ligase_A_C"/>
    <property type="match status" value="1"/>
</dbReference>
<keyword evidence="3 15" id="KW-0436">Ligase</keyword>
<dbReference type="PROSITE" id="PS00333">
    <property type="entry name" value="DNA_LIGASE_A2"/>
    <property type="match status" value="1"/>
</dbReference>
<dbReference type="Gene3D" id="3.30.470.30">
    <property type="entry name" value="DNA ligase/mRNA capping enzyme"/>
    <property type="match status" value="1"/>
</dbReference>
<dbReference type="InterPro" id="IPR036599">
    <property type="entry name" value="DNA_ligase_N_sf"/>
</dbReference>
<comment type="function">
    <text evidence="14">DNA ligase that seals nicks in double-stranded DNA during DNA replication, DNA recombination and DNA repair.</text>
</comment>
<keyword evidence="10 15" id="KW-0234">DNA repair</keyword>
<reference evidence="19" key="1">
    <citation type="journal article" date="2016" name="Ticks Tick Borne Dis.">
        <title>De novo assembly and annotation of the salivary gland transcriptome of Rhipicephalus appendiculatus male and female ticks during blood feeding.</title>
        <authorList>
            <person name="de Castro M.H."/>
            <person name="de Klerk D."/>
            <person name="Pienaar R."/>
            <person name="Latif A.A."/>
            <person name="Rees D.J."/>
            <person name="Mans B.J."/>
        </authorList>
    </citation>
    <scope>NUCLEOTIDE SEQUENCE</scope>
    <source>
        <tissue evidence="19">Salivary glands</tissue>
    </source>
</reference>
<dbReference type="FunFam" id="1.10.3260.10:FF:000001">
    <property type="entry name" value="DNA ligase"/>
    <property type="match status" value="1"/>
</dbReference>
<keyword evidence="4" id="KW-0132">Cell division</keyword>
<dbReference type="Gene3D" id="1.10.3260.10">
    <property type="entry name" value="DNA ligase, ATP-dependent, N-terminal domain"/>
    <property type="match status" value="1"/>
</dbReference>
<comment type="similarity">
    <text evidence="2 16">Belongs to the ATP-dependent DNA ligase family.</text>
</comment>
<dbReference type="GO" id="GO:0003677">
    <property type="term" value="F:DNA binding"/>
    <property type="evidence" value="ECO:0007669"/>
    <property type="project" value="InterPro"/>
</dbReference>
<dbReference type="Pfam" id="PF04675">
    <property type="entry name" value="DNA_ligase_A_N"/>
    <property type="match status" value="1"/>
</dbReference>
<comment type="catalytic activity">
    <reaction evidence="13 15">
        <text>ATP + (deoxyribonucleotide)n-3'-hydroxyl + 5'-phospho-(deoxyribonucleotide)m = (deoxyribonucleotide)n+m + AMP + diphosphate.</text>
        <dbReference type="EC" id="6.5.1.1"/>
    </reaction>
</comment>
<dbReference type="GO" id="GO:0006281">
    <property type="term" value="P:DNA repair"/>
    <property type="evidence" value="ECO:0007669"/>
    <property type="project" value="UniProtKB-KW"/>
</dbReference>
<feature type="compositionally biased region" description="Basic residues" evidence="17">
    <location>
        <begin position="155"/>
        <end position="165"/>
    </location>
</feature>
<dbReference type="Pfam" id="PF01068">
    <property type="entry name" value="DNA_ligase_A_M"/>
    <property type="match status" value="1"/>
</dbReference>
<evidence type="ECO:0000313" key="19">
    <source>
        <dbReference type="EMBL" id="JAP79277.1"/>
    </source>
</evidence>
<evidence type="ECO:0000256" key="10">
    <source>
        <dbReference type="ARBA" id="ARBA00023204"/>
    </source>
</evidence>
<feature type="compositionally biased region" description="Basic and acidic residues" evidence="17">
    <location>
        <begin position="262"/>
        <end position="272"/>
    </location>
</feature>
<dbReference type="PANTHER" id="PTHR45674:SF4">
    <property type="entry name" value="DNA LIGASE 1"/>
    <property type="match status" value="1"/>
</dbReference>
<feature type="compositionally biased region" description="Basic and acidic residues" evidence="17">
    <location>
        <begin position="60"/>
        <end position="81"/>
    </location>
</feature>
<feature type="domain" description="ATP-dependent DNA ligase family profile" evidence="18">
    <location>
        <begin position="687"/>
        <end position="823"/>
    </location>
</feature>
<feature type="region of interest" description="Disordered" evidence="17">
    <location>
        <begin position="51"/>
        <end position="312"/>
    </location>
</feature>
<dbReference type="FunFam" id="2.40.50.140:FF:000062">
    <property type="entry name" value="DNA ligase"/>
    <property type="match status" value="1"/>
</dbReference>
<evidence type="ECO:0000256" key="6">
    <source>
        <dbReference type="ARBA" id="ARBA00022741"/>
    </source>
</evidence>
<dbReference type="GO" id="GO:0071897">
    <property type="term" value="P:DNA biosynthetic process"/>
    <property type="evidence" value="ECO:0007669"/>
    <property type="project" value="InterPro"/>
</dbReference>
<dbReference type="CDD" id="cd07900">
    <property type="entry name" value="Adenylation_DNA_ligase_I_Euk"/>
    <property type="match status" value="1"/>
</dbReference>
<dbReference type="InterPro" id="IPR012310">
    <property type="entry name" value="DNA_ligase_ATP-dep_cent"/>
</dbReference>
<keyword evidence="7 15" id="KW-0227">DNA damage</keyword>
<dbReference type="FunFam" id="3.30.470.30:FF:000002">
    <property type="entry name" value="DNA ligase"/>
    <property type="match status" value="1"/>
</dbReference>
<accession>A0A131YK11</accession>
<dbReference type="EMBL" id="GEDV01009280">
    <property type="protein sequence ID" value="JAP79277.1"/>
    <property type="molecule type" value="Transcribed_RNA"/>
</dbReference>
<dbReference type="PROSITE" id="PS50160">
    <property type="entry name" value="DNA_LIGASE_A3"/>
    <property type="match status" value="1"/>
</dbReference>
<dbReference type="NCBIfam" id="TIGR00574">
    <property type="entry name" value="dnl1"/>
    <property type="match status" value="1"/>
</dbReference>
<evidence type="ECO:0000256" key="1">
    <source>
        <dbReference type="ARBA" id="ARBA00004123"/>
    </source>
</evidence>
<dbReference type="InterPro" id="IPR012309">
    <property type="entry name" value="DNA_ligase_ATP-dep_C"/>
</dbReference>
<dbReference type="GO" id="GO:1903461">
    <property type="term" value="P:Okazaki fragment processing involved in mitotic DNA replication"/>
    <property type="evidence" value="ECO:0007669"/>
    <property type="project" value="TreeGrafter"/>
</dbReference>
<evidence type="ECO:0000256" key="12">
    <source>
        <dbReference type="ARBA" id="ARBA00023306"/>
    </source>
</evidence>
<evidence type="ECO:0000256" key="15">
    <source>
        <dbReference type="RuleBase" id="RU000617"/>
    </source>
</evidence>
<evidence type="ECO:0000256" key="9">
    <source>
        <dbReference type="ARBA" id="ARBA00023172"/>
    </source>
</evidence>
<dbReference type="SUPFAM" id="SSF50249">
    <property type="entry name" value="Nucleic acid-binding proteins"/>
    <property type="match status" value="1"/>
</dbReference>
<dbReference type="GO" id="GO:0005634">
    <property type="term" value="C:nucleus"/>
    <property type="evidence" value="ECO:0007669"/>
    <property type="project" value="UniProtKB-SubCell"/>
</dbReference>
<dbReference type="InterPro" id="IPR016059">
    <property type="entry name" value="DNA_ligase_ATP-dep_CS"/>
</dbReference>
<dbReference type="GO" id="GO:0051301">
    <property type="term" value="P:cell division"/>
    <property type="evidence" value="ECO:0007669"/>
    <property type="project" value="UniProtKB-KW"/>
</dbReference>
<evidence type="ECO:0000256" key="5">
    <source>
        <dbReference type="ARBA" id="ARBA00022705"/>
    </source>
</evidence>
<dbReference type="GO" id="GO:0005739">
    <property type="term" value="C:mitochondrion"/>
    <property type="evidence" value="ECO:0007669"/>
    <property type="project" value="TreeGrafter"/>
</dbReference>
<evidence type="ECO:0000259" key="18">
    <source>
        <dbReference type="PROSITE" id="PS50160"/>
    </source>
</evidence>
<dbReference type="GO" id="GO:0005524">
    <property type="term" value="F:ATP binding"/>
    <property type="evidence" value="ECO:0007669"/>
    <property type="project" value="UniProtKB-KW"/>
</dbReference>
<evidence type="ECO:0000256" key="3">
    <source>
        <dbReference type="ARBA" id="ARBA00022598"/>
    </source>
</evidence>
<evidence type="ECO:0000256" key="4">
    <source>
        <dbReference type="ARBA" id="ARBA00022618"/>
    </source>
</evidence>
<feature type="compositionally biased region" description="Basic and acidic residues" evidence="17">
    <location>
        <begin position="279"/>
        <end position="295"/>
    </location>
</feature>
<comment type="subcellular location">
    <subcellularLocation>
        <location evidence="1">Nucleus</location>
    </subcellularLocation>
</comment>
<feature type="compositionally biased region" description="Basic and acidic residues" evidence="17">
    <location>
        <begin position="215"/>
        <end position="255"/>
    </location>
</feature>
<keyword evidence="8 15" id="KW-0067">ATP-binding</keyword>
<dbReference type="GO" id="GO:0003910">
    <property type="term" value="F:DNA ligase (ATP) activity"/>
    <property type="evidence" value="ECO:0007669"/>
    <property type="project" value="UniProtKB-EC"/>
</dbReference>
<dbReference type="SUPFAM" id="SSF56091">
    <property type="entry name" value="DNA ligase/mRNA capping enzyme, catalytic domain"/>
    <property type="match status" value="1"/>
</dbReference>
<dbReference type="Gene3D" id="2.40.50.140">
    <property type="entry name" value="Nucleic acid-binding proteins"/>
    <property type="match status" value="1"/>
</dbReference>
<feature type="compositionally biased region" description="Polar residues" evidence="17">
    <location>
        <begin position="298"/>
        <end position="312"/>
    </location>
</feature>
<evidence type="ECO:0000256" key="14">
    <source>
        <dbReference type="ARBA" id="ARBA00054532"/>
    </source>
</evidence>
<evidence type="ECO:0000256" key="16">
    <source>
        <dbReference type="RuleBase" id="RU004196"/>
    </source>
</evidence>
<dbReference type="AlphaFoldDB" id="A0A131YK11"/>
<evidence type="ECO:0000256" key="2">
    <source>
        <dbReference type="ARBA" id="ARBA00007572"/>
    </source>
</evidence>
<dbReference type="CDD" id="cd07969">
    <property type="entry name" value="OBF_DNA_ligase_I"/>
    <property type="match status" value="1"/>
</dbReference>
<keyword evidence="11" id="KW-0539">Nucleus</keyword>
<dbReference type="PANTHER" id="PTHR45674">
    <property type="entry name" value="DNA LIGASE 1/3 FAMILY MEMBER"/>
    <property type="match status" value="1"/>
</dbReference>
<dbReference type="EC" id="6.5.1.1" evidence="15"/>
<evidence type="ECO:0000256" key="11">
    <source>
        <dbReference type="ARBA" id="ARBA00023242"/>
    </source>
</evidence>
<evidence type="ECO:0000256" key="8">
    <source>
        <dbReference type="ARBA" id="ARBA00022840"/>
    </source>
</evidence>
<dbReference type="InterPro" id="IPR012340">
    <property type="entry name" value="NA-bd_OB-fold"/>
</dbReference>
<dbReference type="GO" id="GO:0006310">
    <property type="term" value="P:DNA recombination"/>
    <property type="evidence" value="ECO:0007669"/>
    <property type="project" value="UniProtKB-KW"/>
</dbReference>
<dbReference type="InterPro" id="IPR050191">
    <property type="entry name" value="ATP-dep_DNA_ligase"/>
</dbReference>
<protein>
    <recommendedName>
        <fullName evidence="15">DNA ligase</fullName>
        <ecNumber evidence="15">6.5.1.1</ecNumber>
    </recommendedName>
</protein>
<dbReference type="Gene3D" id="3.30.1490.70">
    <property type="match status" value="1"/>
</dbReference>
<keyword evidence="5" id="KW-0235">DNA replication</keyword>
<name>A0A131YK11_RHIAP</name>
<sequence>MGATVRALWMCSSRATGLWRCIVVSACNESFINRCDRHRLAVYSSRRSFFKTSTAPAPKATKEDQPKAAKEEPSKDVKEEPPAVAASSSPKKDVNGHNASPVKAPTRRRIRMITDSDEDEETDQKKTAPDKNEELATPSSSKSPPPAKPEEPVIVKRRTARKTAKRSPEPNRLSAESGTKRVKTEPTLEEEPEKPSSPQDNKKVKTEPPASPKQQEMETDSKPEADGKVKVKKEKKEKQEKEEKEKKKEADDKKAAKASPPKKKEVKEEKPSAKSKSSSPKDEKAKEKPKAEKKLQNFAFTSGKSDQKSSAASQVCDYNPDKANYDPIEDACWKKGAKVPYLALAITLDKIDGISGRLRIIEVLSNFLRSVLILSPDDLLSAVYLCLNKIAPDYQGLELGIGESLLVKALAEATGRTPDKVRAEAAAKGDLGLVAESSRSQQRVLFPPPPLMLSHVFTKLRTIAEMTGNSVQQKKVDIIKVLLVACRQCEARFLVRSLGGKLRVGLAEASLLTALAHAAALSPPHGDPKASKKRLEEAALLLKTAYCECPDYERIINALLEEGVDSLPKRCRLSPGIPLKPMLAHPTKAISEVLNRFEGSAFTCEFKYDGERAQIHLLEDGSVRIYSRNQEDNTGKYPEVVSRIRAAISPDTKTCILDSEAVAWDRPSQTILPFQTLSTRKRKETTEEEVKVQVCVFAFDLLYLNGESLVKEPLRKRRELLRTTLVEVPGETQLARSADLSTVEDIQEFLLESIKGSCEGLMVKSLDTGATYEIAKRSHNWLKLKKDYLDGVGDSVDAVVLGGYHGKGKRTGTFGCFLLGCYDPDNEEFQTLCKIGTGFSEEQLDQHSAFFKEHIIPAPKSYYRFDSSLAPDAWFEPCQVWEIKSADLSVSPVHKAALGLVDPERGISLRFPRFIRIRDDKNPEDATSAQQVADLYNKQDHIKNKKAAVQETAADEDFY</sequence>
<dbReference type="SUPFAM" id="SSF117018">
    <property type="entry name" value="ATP-dependent DNA ligase DNA-binding domain"/>
    <property type="match status" value="1"/>
</dbReference>
<keyword evidence="6 15" id="KW-0547">Nucleotide-binding</keyword>
<evidence type="ECO:0000256" key="13">
    <source>
        <dbReference type="ARBA" id="ARBA00034003"/>
    </source>
</evidence>
<dbReference type="InterPro" id="IPR000977">
    <property type="entry name" value="DNA_ligase_ATP-dep"/>
</dbReference>
<feature type="compositionally biased region" description="Basic and acidic residues" evidence="17">
    <location>
        <begin position="123"/>
        <end position="134"/>
    </location>
</feature>
<evidence type="ECO:0000256" key="7">
    <source>
        <dbReference type="ARBA" id="ARBA00022763"/>
    </source>
</evidence>
<dbReference type="InterPro" id="IPR012308">
    <property type="entry name" value="DNA_ligase_ATP-dep_N"/>
</dbReference>
<organism evidence="19">
    <name type="scientific">Rhipicephalus appendiculatus</name>
    <name type="common">Brown ear tick</name>
    <dbReference type="NCBI Taxonomy" id="34631"/>
    <lineage>
        <taxon>Eukaryota</taxon>
        <taxon>Metazoa</taxon>
        <taxon>Ecdysozoa</taxon>
        <taxon>Arthropoda</taxon>
        <taxon>Chelicerata</taxon>
        <taxon>Arachnida</taxon>
        <taxon>Acari</taxon>
        <taxon>Parasitiformes</taxon>
        <taxon>Ixodida</taxon>
        <taxon>Ixodoidea</taxon>
        <taxon>Ixodidae</taxon>
        <taxon>Rhipicephalinae</taxon>
        <taxon>Rhipicephalus</taxon>
        <taxon>Rhipicephalus</taxon>
    </lineage>
</organism>